<comment type="caution">
    <text evidence="8">The sequence shown here is derived from an EMBL/GenBank/DDBJ whole genome shotgun (WGS) entry which is preliminary data.</text>
</comment>
<feature type="domain" description="Beta-hexosaminidase bacterial type N-terminal" evidence="7">
    <location>
        <begin position="6"/>
        <end position="143"/>
    </location>
</feature>
<evidence type="ECO:0000313" key="9">
    <source>
        <dbReference type="Proteomes" id="UP000029227"/>
    </source>
</evidence>
<dbReference type="AlphaFoldDB" id="A0A090QVC9"/>
<dbReference type="EMBL" id="BBMN01000015">
    <property type="protein sequence ID" value="GAL07135.1"/>
    <property type="molecule type" value="Genomic_DNA"/>
</dbReference>
<keyword evidence="2 8" id="KW-0378">Hydrolase</keyword>
<feature type="domain" description="Glycoside hydrolase family 20 catalytic" evidence="6">
    <location>
        <begin position="150"/>
        <end position="188"/>
    </location>
</feature>
<dbReference type="eggNOG" id="COG3525">
    <property type="taxonomic scope" value="Bacteria"/>
</dbReference>
<dbReference type="Gene3D" id="3.30.379.10">
    <property type="entry name" value="Chitobiase/beta-hexosaminidase domain 2-like"/>
    <property type="match status" value="1"/>
</dbReference>
<sequence>MQNKSPNIIPSIKFWYGKTGFTDLTSSSRIILNADDAENLEILQSMAELLNEDLSSLNGLTLEIVLNGGQGEKGDIVFNVNGYTPPKHDPAAHDESYTIDISDKVTIDAPEVRGAAYASSTIKQMLIQDFDGKDSLANGLIQDEPEVRVRGLMLDLGRRSASVDFIKNYMKLMGYYKMSELQLHFNDNRIIWGNGGNPDIPIDGNGTGNWKEGEWVENTFSGFSVELKNTQALPQLAKVSSVHNPEERVFVLTIDDIKELREMADGLGIELTAEIEAPAHAMSFTKVYPEMRHPNMRPDHLDLGAEKTFEVIKAVWDQLAPYFHNVHIGADEYAGMPSADQMDQKHLISEQMVNYMNTMNQYLKDKGHNEIRVWGNYGTLTYPHRSDLDKDIVHQVWLVALLIHVKPIMMVSS</sequence>
<evidence type="ECO:0000256" key="3">
    <source>
        <dbReference type="ARBA" id="ARBA00023295"/>
    </source>
</evidence>
<dbReference type="Gene3D" id="3.20.20.80">
    <property type="entry name" value="Glycosidases"/>
    <property type="match status" value="1"/>
</dbReference>
<dbReference type="InterPro" id="IPR017853">
    <property type="entry name" value="GH"/>
</dbReference>
<dbReference type="InterPro" id="IPR025705">
    <property type="entry name" value="Beta_hexosaminidase_sua/sub"/>
</dbReference>
<evidence type="ECO:0000256" key="4">
    <source>
        <dbReference type="ARBA" id="ARBA00033000"/>
    </source>
</evidence>
<dbReference type="Pfam" id="PF02838">
    <property type="entry name" value="Glyco_hydro_20b"/>
    <property type="match status" value="1"/>
</dbReference>
<dbReference type="Pfam" id="PF00728">
    <property type="entry name" value="Glyco_hydro_20"/>
    <property type="match status" value="2"/>
</dbReference>
<keyword evidence="3 8" id="KW-0326">Glycosidase</keyword>
<evidence type="ECO:0000259" key="7">
    <source>
        <dbReference type="Pfam" id="PF02838"/>
    </source>
</evidence>
<comment type="similarity">
    <text evidence="1">Belongs to the glycosyl hydrolase 20 family.</text>
</comment>
<dbReference type="InterPro" id="IPR015882">
    <property type="entry name" value="HEX_bac_N"/>
</dbReference>
<dbReference type="SUPFAM" id="SSF51445">
    <property type="entry name" value="(Trans)glycosidases"/>
    <property type="match status" value="1"/>
</dbReference>
<feature type="active site" description="Proton donor" evidence="5">
    <location>
        <position position="332"/>
    </location>
</feature>
<dbReference type="PANTHER" id="PTHR43678">
    <property type="entry name" value="PUTATIVE (AFU_ORTHOLOGUE AFUA_2G00640)-RELATED"/>
    <property type="match status" value="1"/>
</dbReference>
<proteinExistence type="inferred from homology"/>
<dbReference type="GO" id="GO:0005975">
    <property type="term" value="P:carbohydrate metabolic process"/>
    <property type="evidence" value="ECO:0007669"/>
    <property type="project" value="InterPro"/>
</dbReference>
<reference evidence="8 9" key="1">
    <citation type="journal article" date="2014" name="Genome Announc.">
        <title>Draft Genome Sequences of Two Vibrionaceae Species, Vibrio ponticus C121 and Photobacterium aphoticum C119, Isolated as Coral Reef Microbiota.</title>
        <authorList>
            <person name="Al-saari N."/>
            <person name="Meirelles P.M."/>
            <person name="Mino S."/>
            <person name="Suda W."/>
            <person name="Oshima K."/>
            <person name="Hattori M."/>
            <person name="Ohkuma M."/>
            <person name="Thompson F.L."/>
            <person name="Gomez-Gil B."/>
            <person name="Sawabe T."/>
            <person name="Sawabe T."/>
        </authorList>
    </citation>
    <scope>NUCLEOTIDE SEQUENCE [LARGE SCALE GENOMIC DNA]</scope>
    <source>
        <strain evidence="8 9">JCM 19237</strain>
    </source>
</reference>
<evidence type="ECO:0000256" key="5">
    <source>
        <dbReference type="PIRSR" id="PIRSR625705-1"/>
    </source>
</evidence>
<dbReference type="PANTHER" id="PTHR43678:SF1">
    <property type="entry name" value="BETA-N-ACETYLHEXOSAMINIDASE"/>
    <property type="match status" value="1"/>
</dbReference>
<dbReference type="GO" id="GO:0004563">
    <property type="term" value="F:beta-N-acetylhexosaminidase activity"/>
    <property type="evidence" value="ECO:0007669"/>
    <property type="project" value="InterPro"/>
</dbReference>
<accession>A0A090QVC9</accession>
<evidence type="ECO:0000313" key="8">
    <source>
        <dbReference type="EMBL" id="GAL07135.1"/>
    </source>
</evidence>
<evidence type="ECO:0000256" key="2">
    <source>
        <dbReference type="ARBA" id="ARBA00022801"/>
    </source>
</evidence>
<protein>
    <recommendedName>
        <fullName evidence="4">N-acetyl-beta-glucosaminidase</fullName>
    </recommendedName>
</protein>
<dbReference type="InterPro" id="IPR052764">
    <property type="entry name" value="GH20_Enzymes"/>
</dbReference>
<organism evidence="8 9">
    <name type="scientific">Photobacterium aphoticum</name>
    <dbReference type="NCBI Taxonomy" id="754436"/>
    <lineage>
        <taxon>Bacteria</taxon>
        <taxon>Pseudomonadati</taxon>
        <taxon>Pseudomonadota</taxon>
        <taxon>Gammaproteobacteria</taxon>
        <taxon>Vibrionales</taxon>
        <taxon>Vibrionaceae</taxon>
        <taxon>Photobacterium</taxon>
    </lineage>
</organism>
<gene>
    <name evidence="8" type="ORF">JCM19237_4551</name>
</gene>
<name>A0A090QVC9_9GAMM</name>
<dbReference type="InterPro" id="IPR015883">
    <property type="entry name" value="Glyco_hydro_20_cat"/>
</dbReference>
<dbReference type="PRINTS" id="PR00738">
    <property type="entry name" value="GLHYDRLASE20"/>
</dbReference>
<evidence type="ECO:0000259" key="6">
    <source>
        <dbReference type="Pfam" id="PF00728"/>
    </source>
</evidence>
<dbReference type="STRING" id="754436.JCM19237_4551"/>
<dbReference type="SUPFAM" id="SSF55545">
    <property type="entry name" value="beta-N-acetylhexosaminidase-like domain"/>
    <property type="match status" value="1"/>
</dbReference>
<feature type="domain" description="Glycoside hydrolase family 20 catalytic" evidence="6">
    <location>
        <begin position="223"/>
        <end position="398"/>
    </location>
</feature>
<dbReference type="InterPro" id="IPR029018">
    <property type="entry name" value="Hex-like_dom2"/>
</dbReference>
<evidence type="ECO:0000256" key="1">
    <source>
        <dbReference type="ARBA" id="ARBA00006285"/>
    </source>
</evidence>
<dbReference type="Proteomes" id="UP000029227">
    <property type="component" value="Unassembled WGS sequence"/>
</dbReference>